<evidence type="ECO:0000313" key="19">
    <source>
        <dbReference type="RefSeq" id="XP_015523250.1"/>
    </source>
</evidence>
<comment type="catalytic activity">
    <reaction evidence="11">
        <text>(2E)-tetradecenoyl-CoA = (3Z)-tetradecenoyl-CoA</text>
        <dbReference type="Rhea" id="RHEA:29847"/>
        <dbReference type="ChEBI" id="CHEBI:61405"/>
        <dbReference type="ChEBI" id="CHEBI:61968"/>
    </reaction>
    <physiologicalReaction direction="right-to-left" evidence="11">
        <dbReference type="Rhea" id="RHEA:29849"/>
    </physiologicalReaction>
</comment>
<evidence type="ECO:0000313" key="20">
    <source>
        <dbReference type="RefSeq" id="XP_046594920.1"/>
    </source>
</evidence>
<comment type="pathway">
    <text evidence="2">Lipid metabolism; fatty acid beta-oxidation.</text>
</comment>
<dbReference type="FunFam" id="3.90.226.10:FF:000034">
    <property type="entry name" value="Enoyl-CoA delta isomerase 1"/>
    <property type="match status" value="1"/>
</dbReference>
<dbReference type="InterPro" id="IPR029045">
    <property type="entry name" value="ClpP/crotonase-like_dom_sf"/>
</dbReference>
<dbReference type="GeneID" id="107226823"/>
<comment type="function">
    <text evidence="14">Key enzyme of fatty acid beta-oxidation. Able to isomerize both 3-cis (3Z) and 3-trans (3E) double bonds into the 2-trans (2E) form in a range of enoyl-CoA species, with a preference for (3Z)-enoyl-CoAs over (3E)-enoyl-CoAs. The catalytic efficiency of this enzyme is not affected by the fatty acyl chain length.</text>
</comment>
<keyword evidence="4" id="KW-0276">Fatty acid metabolism</keyword>
<sequence>MAALRRYTTAKFLTMGQLRKQYSSAAKLVDVNVSDKTGIATVSMNKPPVNSLNLEFITELNYNFQELEKSKCRGIILTSALPKVFSAGLDILEMYKPDLKRAESFWRALQDLWLTLYGLALPTAAAVNGASPAGGCLLATSCEYRVFVEGKHTIGLNETQLGIIAPKWFQDTFVNVIGQRQGEISLLRGSLYTPEEALKIGLVDELATNKEEAIAKCEKYIAAYAKISPGARSATKHQLRKSALSWLEKNRDFDVKIFIGFLEQPQVQKGLDMYIQSLKKK</sequence>
<evidence type="ECO:0000256" key="10">
    <source>
        <dbReference type="ARBA" id="ARBA00050938"/>
    </source>
</evidence>
<evidence type="ECO:0000256" key="13">
    <source>
        <dbReference type="ARBA" id="ARBA00052542"/>
    </source>
</evidence>
<dbReference type="Gene3D" id="3.90.226.10">
    <property type="entry name" value="2-enoyl-CoA Hydratase, Chain A, domain 1"/>
    <property type="match status" value="1"/>
</dbReference>
<dbReference type="AlphaFoldDB" id="A0A6J0CA18"/>
<evidence type="ECO:0000256" key="4">
    <source>
        <dbReference type="ARBA" id="ARBA00022832"/>
    </source>
</evidence>
<organism evidence="17 19">
    <name type="scientific">Neodiprion lecontei</name>
    <name type="common">Redheaded pine sawfly</name>
    <dbReference type="NCBI Taxonomy" id="441921"/>
    <lineage>
        <taxon>Eukaryota</taxon>
        <taxon>Metazoa</taxon>
        <taxon>Ecdysozoa</taxon>
        <taxon>Arthropoda</taxon>
        <taxon>Hexapoda</taxon>
        <taxon>Insecta</taxon>
        <taxon>Pterygota</taxon>
        <taxon>Neoptera</taxon>
        <taxon>Endopterygota</taxon>
        <taxon>Hymenoptera</taxon>
        <taxon>Tenthredinoidea</taxon>
        <taxon>Diprionidae</taxon>
        <taxon>Diprioninae</taxon>
        <taxon>Neodiprion</taxon>
    </lineage>
</organism>
<protein>
    <recommendedName>
        <fullName evidence="15">Enoyl-CoA delta isomerase 1, mitochondrial</fullName>
    </recommendedName>
    <alternativeName>
        <fullName evidence="16">3,2-trans-enoyl-CoA isomerase</fullName>
    </alternativeName>
</protein>
<dbReference type="RefSeq" id="XP_015523239.1">
    <property type="nucleotide sequence ID" value="XM_015667753.1"/>
</dbReference>
<comment type="catalytic activity">
    <reaction evidence="13">
        <text>(3Z)-octenoyl-CoA = (2E)-octenoyl-CoA</text>
        <dbReference type="Rhea" id="RHEA:46044"/>
        <dbReference type="ChEBI" id="CHEBI:62242"/>
        <dbReference type="ChEBI" id="CHEBI:85640"/>
    </reaction>
    <physiologicalReaction direction="left-to-right" evidence="13">
        <dbReference type="Rhea" id="RHEA:46045"/>
    </physiologicalReaction>
</comment>
<evidence type="ECO:0000313" key="18">
    <source>
        <dbReference type="RefSeq" id="XP_015523239.1"/>
    </source>
</evidence>
<evidence type="ECO:0000256" key="3">
    <source>
        <dbReference type="ARBA" id="ARBA00011233"/>
    </source>
</evidence>
<evidence type="ECO:0000256" key="8">
    <source>
        <dbReference type="ARBA" id="ARBA00023128"/>
    </source>
</evidence>
<dbReference type="GO" id="GO:0006635">
    <property type="term" value="P:fatty acid beta-oxidation"/>
    <property type="evidence" value="ECO:0007669"/>
    <property type="project" value="TreeGrafter"/>
</dbReference>
<keyword evidence="17" id="KW-1185">Reference proteome</keyword>
<dbReference type="PANTHER" id="PTHR11941:SF45">
    <property type="entry name" value="ENOYL-COA DELTA ISOMERASE 1, MITOCHONDRIAL"/>
    <property type="match status" value="1"/>
</dbReference>
<dbReference type="SUPFAM" id="SSF52096">
    <property type="entry name" value="ClpP/crotonase"/>
    <property type="match status" value="1"/>
</dbReference>
<evidence type="ECO:0000256" key="12">
    <source>
        <dbReference type="ARBA" id="ARBA00052376"/>
    </source>
</evidence>
<dbReference type="GO" id="GO:0005759">
    <property type="term" value="C:mitochondrial matrix"/>
    <property type="evidence" value="ECO:0007669"/>
    <property type="project" value="UniProtKB-SubCell"/>
</dbReference>
<keyword evidence="5" id="KW-0809">Transit peptide</keyword>
<dbReference type="RefSeq" id="XP_046594920.1">
    <property type="nucleotide sequence ID" value="XM_046738964.1"/>
</dbReference>
<keyword evidence="7" id="KW-0443">Lipid metabolism</keyword>
<dbReference type="Pfam" id="PF00378">
    <property type="entry name" value="ECH_1"/>
    <property type="match status" value="1"/>
</dbReference>
<evidence type="ECO:0000256" key="11">
    <source>
        <dbReference type="ARBA" id="ARBA00051293"/>
    </source>
</evidence>
<comment type="subcellular location">
    <subcellularLocation>
        <location evidence="1">Mitochondrion matrix</location>
    </subcellularLocation>
</comment>
<gene>
    <name evidence="18 19 20" type="primary">LOC107226823</name>
</gene>
<keyword evidence="9 20" id="KW-0413">Isomerase</keyword>
<dbReference type="RefSeq" id="XP_015523250.1">
    <property type="nucleotide sequence ID" value="XM_015667764.1"/>
</dbReference>
<evidence type="ECO:0000256" key="5">
    <source>
        <dbReference type="ARBA" id="ARBA00022946"/>
    </source>
</evidence>
<evidence type="ECO:0000256" key="1">
    <source>
        <dbReference type="ARBA" id="ARBA00004305"/>
    </source>
</evidence>
<dbReference type="PANTHER" id="PTHR11941">
    <property type="entry name" value="ENOYL-COA HYDRATASE-RELATED"/>
    <property type="match status" value="1"/>
</dbReference>
<dbReference type="Gene3D" id="6.10.250.170">
    <property type="match status" value="1"/>
</dbReference>
<dbReference type="KEGG" id="nlo:107226823"/>
<evidence type="ECO:0000256" key="14">
    <source>
        <dbReference type="ARBA" id="ARBA00056147"/>
    </source>
</evidence>
<accession>A0A6J0CA18</accession>
<dbReference type="OrthoDB" id="1696280at2759"/>
<keyword evidence="8" id="KW-0496">Mitochondrion</keyword>
<dbReference type="CDD" id="cd06558">
    <property type="entry name" value="crotonase-like"/>
    <property type="match status" value="1"/>
</dbReference>
<evidence type="ECO:0000256" key="15">
    <source>
        <dbReference type="ARBA" id="ARBA00068317"/>
    </source>
</evidence>
<name>A0A6J0CA18_NEOLC</name>
<comment type="catalytic activity">
    <reaction evidence="12">
        <text>(3Z)-dodecenoyl-CoA = (2E)-dodecenoyl-CoA</text>
        <dbReference type="Rhea" id="RHEA:23716"/>
        <dbReference type="ChEBI" id="CHEBI:57330"/>
        <dbReference type="ChEBI" id="CHEBI:58543"/>
        <dbReference type="EC" id="5.3.3.8"/>
    </reaction>
    <physiologicalReaction direction="left-to-right" evidence="12">
        <dbReference type="Rhea" id="RHEA:23717"/>
    </physiologicalReaction>
</comment>
<evidence type="ECO:0000313" key="17">
    <source>
        <dbReference type="Proteomes" id="UP000829291"/>
    </source>
</evidence>
<dbReference type="InterPro" id="IPR001753">
    <property type="entry name" value="Enoyl-CoA_hydra/iso"/>
</dbReference>
<evidence type="ECO:0000256" key="6">
    <source>
        <dbReference type="ARBA" id="ARBA00022990"/>
    </source>
</evidence>
<comment type="catalytic activity">
    <reaction evidence="10">
        <text>(3Z)-decenoyl-CoA = (2E)-decenoyl-CoA</text>
        <dbReference type="Rhea" id="RHEA:77195"/>
        <dbReference type="ChEBI" id="CHEBI:61406"/>
        <dbReference type="ChEBI" id="CHEBI:195601"/>
    </reaction>
    <physiologicalReaction direction="left-to-right" evidence="10">
        <dbReference type="Rhea" id="RHEA:77196"/>
    </physiologicalReaction>
</comment>
<evidence type="ECO:0000256" key="7">
    <source>
        <dbReference type="ARBA" id="ARBA00023098"/>
    </source>
</evidence>
<reference evidence="18 19" key="1">
    <citation type="submission" date="2025-04" db="UniProtKB">
        <authorList>
            <consortium name="RefSeq"/>
        </authorList>
    </citation>
    <scope>IDENTIFICATION</scope>
    <source>
        <tissue evidence="20">Thorax and Abdomen</tissue>
        <tissue evidence="18 19">Whole body</tissue>
    </source>
</reference>
<evidence type="ECO:0000256" key="9">
    <source>
        <dbReference type="ARBA" id="ARBA00023235"/>
    </source>
</evidence>
<dbReference type="Proteomes" id="UP000829291">
    <property type="component" value="Chromosome 4"/>
</dbReference>
<keyword evidence="6" id="KW-0007">Acetylation</keyword>
<evidence type="ECO:0000256" key="16">
    <source>
        <dbReference type="ARBA" id="ARBA00083575"/>
    </source>
</evidence>
<dbReference type="GO" id="GO:0004165">
    <property type="term" value="F:delta(3)-delta(2)-enoyl-CoA isomerase activity"/>
    <property type="evidence" value="ECO:0007669"/>
    <property type="project" value="UniProtKB-EC"/>
</dbReference>
<evidence type="ECO:0000256" key="2">
    <source>
        <dbReference type="ARBA" id="ARBA00005005"/>
    </source>
</evidence>
<proteinExistence type="predicted"/>
<comment type="subunit">
    <text evidence="3">Homotrimer.</text>
</comment>